<dbReference type="InterPro" id="IPR030395">
    <property type="entry name" value="GP_PDE_dom"/>
</dbReference>
<evidence type="ECO:0000313" key="3">
    <source>
        <dbReference type="EMBL" id="MCU9850079.1"/>
    </source>
</evidence>
<dbReference type="EMBL" id="JAOVQO010000021">
    <property type="protein sequence ID" value="MCU9850079.1"/>
    <property type="molecule type" value="Genomic_DNA"/>
</dbReference>
<feature type="domain" description="GP-PDE" evidence="2">
    <location>
        <begin position="353"/>
        <end position="583"/>
    </location>
</feature>
<name>A0ABT2X809_9RHOB</name>
<evidence type="ECO:0000313" key="4">
    <source>
        <dbReference type="Proteomes" id="UP001209535"/>
    </source>
</evidence>
<feature type="transmembrane region" description="Helical" evidence="1">
    <location>
        <begin position="164"/>
        <end position="183"/>
    </location>
</feature>
<evidence type="ECO:0000259" key="2">
    <source>
        <dbReference type="PROSITE" id="PS51704"/>
    </source>
</evidence>
<protein>
    <submittedName>
        <fullName evidence="3">Glycerophosphoryl diester phosphodiesterase membrane domain-containing protein</fullName>
    </submittedName>
</protein>
<keyword evidence="4" id="KW-1185">Reference proteome</keyword>
<dbReference type="PANTHER" id="PTHR46211:SF8">
    <property type="entry name" value="PHOSPHODIESTERASE"/>
    <property type="match status" value="1"/>
</dbReference>
<feature type="transmembrane region" description="Helical" evidence="1">
    <location>
        <begin position="126"/>
        <end position="144"/>
    </location>
</feature>
<feature type="transmembrane region" description="Helical" evidence="1">
    <location>
        <begin position="23"/>
        <end position="45"/>
    </location>
</feature>
<dbReference type="InterPro" id="IPR017946">
    <property type="entry name" value="PLC-like_Pdiesterase_TIM-brl"/>
</dbReference>
<sequence length="617" mass="65897">MGDVAESYRQAFRFLAPFLLTHIALRLVSAAIVLPLIGVLLALTLKFSDQTALTDQDIARFIFTPAGAVGALLIGSAVIAAMTLDVAVMTATIRSGDRRPAAALSAGVAFAVRSAPVLLAVAAGLLLRIVAMAMPFLAVCGVLYVRWLSTYDINYYLTYRPPEFLTAVGLIALVLAALTLVLLDRLTGWALVLQRVLFERSGTNAAFRESRALMKGRRIKLIKILVLWLAVRLTAGAAISAATAFALAYAPALGRQSLASAAIAVLVFLAASLAATTTLSAWSNGALAKLLFDLYRRVSDGRAFDRGENGPSSGTGRSAALMVGGFATIGVLSLGSIGTVVAFSERIKADADVVVIGHRGAAASRPENSMASVRKAIEDGADWVEIDVQESADGEVVVAHDSDFMKSAGNPLKVWDATLRDLDRIDIGSWFDPAYSDERTPLLRDVLLAAKGRSRVIIELKYYGYDVDLENRVIAVVEETGMADSIATMSLKYPAVQKMRALRPEWRTGVLAATAIGDLSGLDGDFLAVSLTMVSPYLVRRAESAGKDVYAWTVNDAATMSRMISMGVGGLITDEPELARRVIVERNALPTIARLALWISDSFGVTVDRLANEVVEQ</sequence>
<dbReference type="PROSITE" id="PS51704">
    <property type="entry name" value="GP_PDE"/>
    <property type="match status" value="1"/>
</dbReference>
<feature type="transmembrane region" description="Helical" evidence="1">
    <location>
        <begin position="101"/>
        <end position="119"/>
    </location>
</feature>
<feature type="transmembrane region" description="Helical" evidence="1">
    <location>
        <begin position="261"/>
        <end position="282"/>
    </location>
</feature>
<dbReference type="PANTHER" id="PTHR46211">
    <property type="entry name" value="GLYCEROPHOSPHORYL DIESTER PHOSPHODIESTERASE"/>
    <property type="match status" value="1"/>
</dbReference>
<evidence type="ECO:0000256" key="1">
    <source>
        <dbReference type="SAM" id="Phobius"/>
    </source>
</evidence>
<keyword evidence="1" id="KW-1133">Transmembrane helix</keyword>
<accession>A0ABT2X809</accession>
<dbReference type="Gene3D" id="3.20.20.190">
    <property type="entry name" value="Phosphatidylinositol (PI) phosphodiesterase"/>
    <property type="match status" value="1"/>
</dbReference>
<dbReference type="Pfam" id="PF10110">
    <property type="entry name" value="GPDPase_memb"/>
    <property type="match status" value="1"/>
</dbReference>
<dbReference type="InterPro" id="IPR018476">
    <property type="entry name" value="GlyceroP-diester-Pdiesterase_M"/>
</dbReference>
<dbReference type="RefSeq" id="WP_263339647.1">
    <property type="nucleotide sequence ID" value="NZ_JAOVQO010000021.1"/>
</dbReference>
<reference evidence="3 4" key="1">
    <citation type="submission" date="2022-10" db="EMBL/GenBank/DDBJ databases">
        <title>Defluviimonas sp. nov., isolated from ocean surface sediments.</title>
        <authorList>
            <person name="He W."/>
            <person name="Wang L."/>
            <person name="Zhang D.-F."/>
        </authorList>
    </citation>
    <scope>NUCLEOTIDE SEQUENCE [LARGE SCALE GENOMIC DNA]</scope>
    <source>
        <strain evidence="3 4">WL0024</strain>
    </source>
</reference>
<feature type="transmembrane region" description="Helical" evidence="1">
    <location>
        <begin position="224"/>
        <end position="249"/>
    </location>
</feature>
<dbReference type="Proteomes" id="UP001209535">
    <property type="component" value="Unassembled WGS sequence"/>
</dbReference>
<keyword evidence="1" id="KW-0472">Membrane</keyword>
<gene>
    <name evidence="3" type="ORF">OEZ60_18940</name>
</gene>
<feature type="transmembrane region" description="Helical" evidence="1">
    <location>
        <begin position="319"/>
        <end position="343"/>
    </location>
</feature>
<organism evidence="3 4">
    <name type="scientific">Albidovulum salinarum</name>
    <dbReference type="NCBI Taxonomy" id="2984153"/>
    <lineage>
        <taxon>Bacteria</taxon>
        <taxon>Pseudomonadati</taxon>
        <taxon>Pseudomonadota</taxon>
        <taxon>Alphaproteobacteria</taxon>
        <taxon>Rhodobacterales</taxon>
        <taxon>Paracoccaceae</taxon>
        <taxon>Albidovulum</taxon>
    </lineage>
</organism>
<proteinExistence type="predicted"/>
<feature type="transmembrane region" description="Helical" evidence="1">
    <location>
        <begin position="57"/>
        <end position="81"/>
    </location>
</feature>
<comment type="caution">
    <text evidence="3">The sequence shown here is derived from an EMBL/GenBank/DDBJ whole genome shotgun (WGS) entry which is preliminary data.</text>
</comment>
<keyword evidence="1" id="KW-0812">Transmembrane</keyword>
<dbReference type="SUPFAM" id="SSF51695">
    <property type="entry name" value="PLC-like phosphodiesterases"/>
    <property type="match status" value="1"/>
</dbReference>
<dbReference type="Pfam" id="PF03009">
    <property type="entry name" value="GDPD"/>
    <property type="match status" value="1"/>
</dbReference>